<comment type="function">
    <text evidence="2 7">Hydrolysis of 6-phosphogluconolactone to 6-phosphogluconate.</text>
</comment>
<organism evidence="9 10">
    <name type="scientific">Citricoccus muralis</name>
    <dbReference type="NCBI Taxonomy" id="169134"/>
    <lineage>
        <taxon>Bacteria</taxon>
        <taxon>Bacillati</taxon>
        <taxon>Actinomycetota</taxon>
        <taxon>Actinomycetes</taxon>
        <taxon>Micrococcales</taxon>
        <taxon>Micrococcaceae</taxon>
        <taxon>Citricoccus</taxon>
    </lineage>
</organism>
<keyword evidence="7 9" id="KW-0378">Hydrolase</keyword>
<evidence type="ECO:0000256" key="1">
    <source>
        <dbReference type="ARBA" id="ARBA00000832"/>
    </source>
</evidence>
<dbReference type="EMBL" id="CP121252">
    <property type="protein sequence ID" value="WFP15300.1"/>
    <property type="molecule type" value="Genomic_DNA"/>
</dbReference>
<keyword evidence="10" id="KW-1185">Reference proteome</keyword>
<sequence length="258" mass="27532">MNVNVQQFPDRAELCFQAAESLLDVVTSALQERGIAHVVLTGGSTGIGILTALSERRRARTALDWSNVHFWFGDERYLPENDGDRNSLQADQSVLNELVAEGLIGQAQVHRVAGPDASKDIADAARRYSEALAEAASTSPGPDARLPRFDVLLLGVGPDAHVASLFPDRSGPTELGATVIPVENSPKPPSLRVSLTVEAINTADRVWFVVAGADKADAVGSVRAAQQAGERDAQRLPASLVQGRQETVWWLDDAAAGH</sequence>
<dbReference type="InterPro" id="IPR037171">
    <property type="entry name" value="NagB/RpiA_transferase-like"/>
</dbReference>
<comment type="pathway">
    <text evidence="3 7">Carbohydrate degradation; pentose phosphate pathway; D-ribulose 5-phosphate from D-glucose 6-phosphate (oxidative stage): step 2/3.</text>
</comment>
<evidence type="ECO:0000256" key="5">
    <source>
        <dbReference type="ARBA" id="ARBA00013198"/>
    </source>
</evidence>
<dbReference type="Gene3D" id="3.40.50.1360">
    <property type="match status" value="1"/>
</dbReference>
<comment type="similarity">
    <text evidence="4 7">Belongs to the glucosamine/galactosamine-6-phosphate isomerase family. 6-phosphogluconolactonase subfamily.</text>
</comment>
<evidence type="ECO:0000256" key="2">
    <source>
        <dbReference type="ARBA" id="ARBA00002681"/>
    </source>
</evidence>
<dbReference type="EC" id="3.1.1.31" evidence="5 7"/>
<dbReference type="NCBIfam" id="TIGR01198">
    <property type="entry name" value="pgl"/>
    <property type="match status" value="1"/>
</dbReference>
<gene>
    <name evidence="7 9" type="primary">pgl</name>
    <name evidence="9" type="ORF">P8192_07615</name>
</gene>
<feature type="domain" description="Glucosamine/galactosamine-6-phosphate isomerase" evidence="8">
    <location>
        <begin position="9"/>
        <end position="249"/>
    </location>
</feature>
<name>A0ABY8H2L8_9MICC</name>
<dbReference type="RefSeq" id="WP_278155898.1">
    <property type="nucleotide sequence ID" value="NZ_CP121252.1"/>
</dbReference>
<protein>
    <recommendedName>
        <fullName evidence="6 7">6-phosphogluconolactonase</fullName>
        <shortName evidence="7">6PGL</shortName>
        <ecNumber evidence="5 7">3.1.1.31</ecNumber>
    </recommendedName>
</protein>
<evidence type="ECO:0000256" key="6">
    <source>
        <dbReference type="ARBA" id="ARBA00020337"/>
    </source>
</evidence>
<dbReference type="InterPro" id="IPR039104">
    <property type="entry name" value="6PGL"/>
</dbReference>
<evidence type="ECO:0000256" key="7">
    <source>
        <dbReference type="RuleBase" id="RU365095"/>
    </source>
</evidence>
<evidence type="ECO:0000313" key="10">
    <source>
        <dbReference type="Proteomes" id="UP001219037"/>
    </source>
</evidence>
<dbReference type="PANTHER" id="PTHR11054:SF0">
    <property type="entry name" value="6-PHOSPHOGLUCONOLACTONASE"/>
    <property type="match status" value="1"/>
</dbReference>
<evidence type="ECO:0000313" key="9">
    <source>
        <dbReference type="EMBL" id="WFP15300.1"/>
    </source>
</evidence>
<accession>A0ABY8H2L8</accession>
<dbReference type="SUPFAM" id="SSF100950">
    <property type="entry name" value="NagB/RpiA/CoA transferase-like"/>
    <property type="match status" value="1"/>
</dbReference>
<dbReference type="PANTHER" id="PTHR11054">
    <property type="entry name" value="6-PHOSPHOGLUCONOLACTONASE"/>
    <property type="match status" value="1"/>
</dbReference>
<dbReference type="Pfam" id="PF01182">
    <property type="entry name" value="Glucosamine_iso"/>
    <property type="match status" value="1"/>
</dbReference>
<proteinExistence type="inferred from homology"/>
<dbReference type="InterPro" id="IPR005900">
    <property type="entry name" value="6-phosphogluconolactonase_DevB"/>
</dbReference>
<reference evidence="9 10" key="1">
    <citation type="submission" date="2023-04" db="EMBL/GenBank/DDBJ databases">
        <title>Funneling lignin-derived compounds into biodiesel using alkali-halophilic Citricoccus sp. P2.</title>
        <authorList>
            <person name="Luo C.-B."/>
        </authorList>
    </citation>
    <scope>NUCLEOTIDE SEQUENCE [LARGE SCALE GENOMIC DNA]</scope>
    <source>
        <strain evidence="9 10">P2</strain>
    </source>
</reference>
<evidence type="ECO:0000256" key="4">
    <source>
        <dbReference type="ARBA" id="ARBA00010662"/>
    </source>
</evidence>
<evidence type="ECO:0000256" key="3">
    <source>
        <dbReference type="ARBA" id="ARBA00004961"/>
    </source>
</evidence>
<dbReference type="GO" id="GO:0017057">
    <property type="term" value="F:6-phosphogluconolactonase activity"/>
    <property type="evidence" value="ECO:0007669"/>
    <property type="project" value="UniProtKB-EC"/>
</dbReference>
<evidence type="ECO:0000259" key="8">
    <source>
        <dbReference type="Pfam" id="PF01182"/>
    </source>
</evidence>
<comment type="catalytic activity">
    <reaction evidence="1 7">
        <text>6-phospho-D-glucono-1,5-lactone + H2O = 6-phospho-D-gluconate + H(+)</text>
        <dbReference type="Rhea" id="RHEA:12556"/>
        <dbReference type="ChEBI" id="CHEBI:15377"/>
        <dbReference type="ChEBI" id="CHEBI:15378"/>
        <dbReference type="ChEBI" id="CHEBI:57955"/>
        <dbReference type="ChEBI" id="CHEBI:58759"/>
        <dbReference type="EC" id="3.1.1.31"/>
    </reaction>
</comment>
<dbReference type="InterPro" id="IPR006148">
    <property type="entry name" value="Glc/Gal-6P_isomerase"/>
</dbReference>
<dbReference type="CDD" id="cd01400">
    <property type="entry name" value="6PGL"/>
    <property type="match status" value="1"/>
</dbReference>
<dbReference type="Proteomes" id="UP001219037">
    <property type="component" value="Chromosome"/>
</dbReference>